<keyword evidence="2" id="KW-1185">Reference proteome</keyword>
<dbReference type="SUPFAM" id="SSF55031">
    <property type="entry name" value="Bacterial exopeptidase dimerisation domain"/>
    <property type="match status" value="1"/>
</dbReference>
<dbReference type="PANTHER" id="PTHR11014:SF63">
    <property type="entry name" value="METALLOPEPTIDASE, PUTATIVE (AFU_ORTHOLOGUE AFUA_6G09600)-RELATED"/>
    <property type="match status" value="1"/>
</dbReference>
<dbReference type="RefSeq" id="WP_213119631.1">
    <property type="nucleotide sequence ID" value="NZ_JAGYPF010000004.1"/>
</dbReference>
<dbReference type="Gene3D" id="3.30.70.360">
    <property type="match status" value="1"/>
</dbReference>
<dbReference type="EMBL" id="JAGYPF010000004">
    <property type="protein sequence ID" value="MBS4215150.1"/>
    <property type="molecule type" value="Genomic_DNA"/>
</dbReference>
<proteinExistence type="predicted"/>
<reference evidence="1" key="1">
    <citation type="submission" date="2021-05" db="EMBL/GenBank/DDBJ databases">
        <title>Novel Bacillus species.</title>
        <authorList>
            <person name="Liu G."/>
        </authorList>
    </citation>
    <scope>NUCLEOTIDE SEQUENCE</scope>
    <source>
        <strain evidence="1">FJAT-49825</strain>
    </source>
</reference>
<evidence type="ECO:0000313" key="2">
    <source>
        <dbReference type="Proteomes" id="UP000679749"/>
    </source>
</evidence>
<sequence>MQTIVSRHVNPIDTAVVSCTEMHTDGIRNAIPTNVEIKGDTRSFTPEVQKLLENKMRKLCEGICDMYGALVTSEMVDMASNPKNDKTASVVMEKILSYDHSVLQFKAGLLMDQKLANEVLEILDYSMAEAANMYDKTGKR</sequence>
<protein>
    <submittedName>
        <fullName evidence="1">Uncharacterized protein</fullName>
    </submittedName>
</protein>
<accession>A0A942U7Z3</accession>
<gene>
    <name evidence="1" type="ORF">KHA99_22160</name>
</gene>
<dbReference type="Proteomes" id="UP000679749">
    <property type="component" value="Unassembled WGS sequence"/>
</dbReference>
<dbReference type="PANTHER" id="PTHR11014">
    <property type="entry name" value="PEPTIDASE M20 FAMILY MEMBER"/>
    <property type="match status" value="1"/>
</dbReference>
<comment type="caution">
    <text evidence="1">The sequence shown here is derived from an EMBL/GenBank/DDBJ whole genome shotgun (WGS) entry which is preliminary data.</text>
</comment>
<dbReference type="InterPro" id="IPR036264">
    <property type="entry name" value="Bact_exopeptidase_dim_dom"/>
</dbReference>
<organism evidence="1 2">
    <name type="scientific">Neobacillus rhizophilus</name>
    <dbReference type="NCBI Taxonomy" id="2833579"/>
    <lineage>
        <taxon>Bacteria</taxon>
        <taxon>Bacillati</taxon>
        <taxon>Bacillota</taxon>
        <taxon>Bacilli</taxon>
        <taxon>Bacillales</taxon>
        <taxon>Bacillaceae</taxon>
        <taxon>Neobacillus</taxon>
    </lineage>
</organism>
<evidence type="ECO:0000313" key="1">
    <source>
        <dbReference type="EMBL" id="MBS4215150.1"/>
    </source>
</evidence>
<dbReference type="AlphaFoldDB" id="A0A942U7Z3"/>
<dbReference type="InterPro" id="IPR017439">
    <property type="entry name" value="Amidohydrolase"/>
</dbReference>
<name>A0A942U7Z3_9BACI</name>
<dbReference type="GO" id="GO:0016787">
    <property type="term" value="F:hydrolase activity"/>
    <property type="evidence" value="ECO:0007669"/>
    <property type="project" value="InterPro"/>
</dbReference>
<dbReference type="Gene3D" id="3.40.630.10">
    <property type="entry name" value="Zn peptidases"/>
    <property type="match status" value="1"/>
</dbReference>